<evidence type="ECO:0000313" key="1">
    <source>
        <dbReference type="EMBL" id="USW50002.1"/>
    </source>
</evidence>
<keyword evidence="2" id="KW-1185">Reference proteome</keyword>
<proteinExistence type="predicted"/>
<dbReference type="EMBL" id="CP099419">
    <property type="protein sequence ID" value="USW50002.1"/>
    <property type="molecule type" value="Genomic_DNA"/>
</dbReference>
<sequence length="61" mass="6457">MSQIEYAAAEVQVVPAQTFSAHAHVNTGNTLLVEPSAAALAWPPILTFRARAGIAIRTKKA</sequence>
<dbReference type="AlphaFoldDB" id="A0A9Q9AIN6"/>
<gene>
    <name evidence="1" type="ORF">Slin15195_G033210</name>
</gene>
<reference evidence="1" key="1">
    <citation type="submission" date="2022-06" db="EMBL/GenBank/DDBJ databases">
        <title>Complete genome sequences of two strains of the flax pathogen Septoria linicola.</title>
        <authorList>
            <person name="Lapalu N."/>
            <person name="Simon A."/>
            <person name="Demenou B."/>
            <person name="Paumier D."/>
            <person name="Guillot M.-P."/>
            <person name="Gout L."/>
            <person name="Valade R."/>
        </authorList>
    </citation>
    <scope>NUCLEOTIDE SEQUENCE</scope>
    <source>
        <strain evidence="1">SE15195</strain>
    </source>
</reference>
<accession>A0A9Q9AIN6</accession>
<evidence type="ECO:0000313" key="2">
    <source>
        <dbReference type="Proteomes" id="UP001056384"/>
    </source>
</evidence>
<protein>
    <submittedName>
        <fullName evidence="1">Uncharacterized protein</fullName>
    </submittedName>
</protein>
<dbReference type="Proteomes" id="UP001056384">
    <property type="component" value="Chromosome 2"/>
</dbReference>
<name>A0A9Q9AIN6_9PEZI</name>
<organism evidence="1 2">
    <name type="scientific">Septoria linicola</name>
    <dbReference type="NCBI Taxonomy" id="215465"/>
    <lineage>
        <taxon>Eukaryota</taxon>
        <taxon>Fungi</taxon>
        <taxon>Dikarya</taxon>
        <taxon>Ascomycota</taxon>
        <taxon>Pezizomycotina</taxon>
        <taxon>Dothideomycetes</taxon>
        <taxon>Dothideomycetidae</taxon>
        <taxon>Mycosphaerellales</taxon>
        <taxon>Mycosphaerellaceae</taxon>
        <taxon>Septoria</taxon>
    </lineage>
</organism>